<keyword evidence="10" id="KW-0406">Ion transport</keyword>
<evidence type="ECO:0000256" key="7">
    <source>
        <dbReference type="ARBA" id="ARBA00022692"/>
    </source>
</evidence>
<dbReference type="GO" id="GO:0045259">
    <property type="term" value="C:proton-transporting ATP synthase complex"/>
    <property type="evidence" value="ECO:0007669"/>
    <property type="project" value="UniProtKB-KW"/>
</dbReference>
<keyword evidence="11 14" id="KW-0472">Membrane</keyword>
<organism evidence="15">
    <name type="scientific">Ecnomus latus</name>
    <dbReference type="NCBI Taxonomy" id="623472"/>
    <lineage>
        <taxon>Eukaryota</taxon>
        <taxon>Metazoa</taxon>
        <taxon>Ecdysozoa</taxon>
        <taxon>Arthropoda</taxon>
        <taxon>Hexapoda</taxon>
        <taxon>Insecta</taxon>
        <taxon>Pterygota</taxon>
        <taxon>Neoptera</taxon>
        <taxon>Endopterygota</taxon>
        <taxon>Trichoptera</taxon>
        <taxon>Annulipalpia</taxon>
        <taxon>Psychomyioidea</taxon>
        <taxon>Ecnomidae</taxon>
        <taxon>Ecnomus</taxon>
    </lineage>
</organism>
<dbReference type="NCBIfam" id="TIGR01131">
    <property type="entry name" value="ATP_synt_6_or_A"/>
    <property type="match status" value="1"/>
</dbReference>
<sequence length="219" mass="25685">MMTNLFSIFDPTSTLNLNWLTPMMLMIILFPSFYISYNRINISFKFINLLMINEFKINIKTNKFIIIIMNMFFFIWLSNLYSIFPYIFSTTSHLQYNIIMAMPIWLSIIIMGWMLNMNHMFSHLVPQSTPIILIPFMVCIEMISNIIRPITLTVRLTANLIAGHLLLTLLSKLNMNINMMLVPMIIITQIILLMLELSVAMIQAYVFTILLSLYFLDIN</sequence>
<dbReference type="AlphaFoldDB" id="A0A9E8LNU2"/>
<dbReference type="PANTHER" id="PTHR11410">
    <property type="entry name" value="ATP SYNTHASE SUBUNIT A"/>
    <property type="match status" value="1"/>
</dbReference>
<dbReference type="InterPro" id="IPR000568">
    <property type="entry name" value="ATP_synth_F0_asu"/>
</dbReference>
<dbReference type="CTD" id="4508"/>
<feature type="transmembrane region" description="Helical" evidence="14">
    <location>
        <begin position="20"/>
        <end position="37"/>
    </location>
</feature>
<evidence type="ECO:0000256" key="3">
    <source>
        <dbReference type="ARBA" id="ARBA00006810"/>
    </source>
</evidence>
<dbReference type="InterPro" id="IPR045083">
    <property type="entry name" value="ATP_synth_F0_asu_bact/mt"/>
</dbReference>
<evidence type="ECO:0000256" key="1">
    <source>
        <dbReference type="ARBA" id="ARBA00002070"/>
    </source>
</evidence>
<evidence type="ECO:0000256" key="12">
    <source>
        <dbReference type="ARBA" id="ARBA00023310"/>
    </source>
</evidence>
<dbReference type="EMBL" id="OL678012">
    <property type="protein sequence ID" value="UZZ43900.1"/>
    <property type="molecule type" value="Genomic_DNA"/>
</dbReference>
<dbReference type="SUPFAM" id="SSF81336">
    <property type="entry name" value="F1F0 ATP synthase subunit A"/>
    <property type="match status" value="1"/>
</dbReference>
<evidence type="ECO:0000313" key="15">
    <source>
        <dbReference type="EMBL" id="UZZ43900.1"/>
    </source>
</evidence>
<geneLocation type="mitochondrion" evidence="15"/>
<dbReference type="InterPro" id="IPR035908">
    <property type="entry name" value="F0_ATP_A_sf"/>
</dbReference>
<comment type="subunit">
    <text evidence="4">F-type ATPases have 2 components, CF(1) - the catalytic core - and CF(0) - the membrane proton channel. CF(1) has five subunits: alpha(3), beta(3), gamma(1), delta(1), epsilon(1). CF(0) has three main subunits: a, b and c.</text>
</comment>
<dbReference type="GO" id="GO:0005743">
    <property type="term" value="C:mitochondrial inner membrane"/>
    <property type="evidence" value="ECO:0007669"/>
    <property type="project" value="UniProtKB-SubCell"/>
</dbReference>
<dbReference type="GeneID" id="77425387"/>
<evidence type="ECO:0000256" key="4">
    <source>
        <dbReference type="ARBA" id="ARBA00011648"/>
    </source>
</evidence>
<proteinExistence type="inferred from homology"/>
<evidence type="ECO:0000256" key="10">
    <source>
        <dbReference type="ARBA" id="ARBA00023065"/>
    </source>
</evidence>
<evidence type="ECO:0000256" key="2">
    <source>
        <dbReference type="ARBA" id="ARBA00004141"/>
    </source>
</evidence>
<evidence type="ECO:0000256" key="9">
    <source>
        <dbReference type="ARBA" id="ARBA00022989"/>
    </source>
</evidence>
<evidence type="ECO:0000256" key="8">
    <source>
        <dbReference type="ARBA" id="ARBA00022781"/>
    </source>
</evidence>
<keyword evidence="15" id="KW-0496">Mitochondrion</keyword>
<evidence type="ECO:0000256" key="6">
    <source>
        <dbReference type="ARBA" id="ARBA00022547"/>
    </source>
</evidence>
<dbReference type="PANTHER" id="PTHR11410:SF0">
    <property type="entry name" value="ATP SYNTHASE SUBUNIT A"/>
    <property type="match status" value="1"/>
</dbReference>
<keyword evidence="5" id="KW-0813">Transport</keyword>
<keyword evidence="7 14" id="KW-0812">Transmembrane</keyword>
<comment type="similarity">
    <text evidence="3">Belongs to the ATPase A chain family.</text>
</comment>
<evidence type="ECO:0000256" key="14">
    <source>
        <dbReference type="SAM" id="Phobius"/>
    </source>
</evidence>
<dbReference type="PRINTS" id="PR00123">
    <property type="entry name" value="ATPASEA"/>
</dbReference>
<accession>A0A9E8LNU2</accession>
<evidence type="ECO:0000256" key="5">
    <source>
        <dbReference type="ARBA" id="ARBA00022448"/>
    </source>
</evidence>
<keyword evidence="8" id="KW-0375">Hydrogen ion transport</keyword>
<evidence type="ECO:0000256" key="13">
    <source>
        <dbReference type="RuleBase" id="RU004450"/>
    </source>
</evidence>
<comment type="function">
    <text evidence="1">Mitochondrial membrane ATP synthase (F(1)F(0) ATP synthase or Complex V) produces ATP from ADP in the presence of a proton gradient across the membrane which is generated by electron transport complexes of the respiratory chain. F-type ATPases consist of two structural domains, F(1) - containing the extramembraneous catalytic core and F(0) - containing the membrane proton channel, linked together by a central stalk and a peripheral stalk. During catalysis, ATP synthesis in the catalytic domain of F(1) is coupled via a rotary mechanism of the central stalk subunits to proton translocation. Key component of the proton channel; it may play a direct role in the translocation of protons across the membrane.</text>
</comment>
<feature type="transmembrane region" description="Helical" evidence="14">
    <location>
        <begin position="190"/>
        <end position="216"/>
    </location>
</feature>
<reference evidence="15" key="2">
    <citation type="journal article" date="2022" name="Syst. Entomol.">
        <title>Massive gene rearrangements of mitochondrial genomes and implications for the phylogeny of Trichoptera (Insecta).</title>
        <authorList>
            <person name="Ge X."/>
            <person name="Peng L."/>
            <person name="Vogler A.P."/>
            <person name="Morse J.C."/>
            <person name="Yang L."/>
            <person name="Sun C."/>
            <person name="Wang B."/>
        </authorList>
    </citation>
    <scope>NUCLEOTIDE SEQUENCE</scope>
</reference>
<evidence type="ECO:0000256" key="11">
    <source>
        <dbReference type="ARBA" id="ARBA00023136"/>
    </source>
</evidence>
<name>A0A9E8LNU2_9NEOP</name>
<dbReference type="GO" id="GO:0046933">
    <property type="term" value="F:proton-transporting ATP synthase activity, rotational mechanism"/>
    <property type="evidence" value="ECO:0007669"/>
    <property type="project" value="TreeGrafter"/>
</dbReference>
<dbReference type="CDD" id="cd00310">
    <property type="entry name" value="ATP-synt_Fo_a_6"/>
    <property type="match status" value="1"/>
</dbReference>
<gene>
    <name evidence="15" type="primary">ATP6</name>
</gene>
<dbReference type="RefSeq" id="YP_010586151.1">
    <property type="nucleotide sequence ID" value="NC_069253.1"/>
</dbReference>
<keyword evidence="12" id="KW-0066">ATP synthesis</keyword>
<feature type="transmembrane region" description="Helical" evidence="14">
    <location>
        <begin position="64"/>
        <end position="88"/>
    </location>
</feature>
<feature type="transmembrane region" description="Helical" evidence="14">
    <location>
        <begin position="94"/>
        <end position="116"/>
    </location>
</feature>
<protein>
    <recommendedName>
        <fullName evidence="13">ATP synthase subunit a</fullName>
    </recommendedName>
</protein>
<reference evidence="15" key="1">
    <citation type="submission" date="2021-11" db="EMBL/GenBank/DDBJ databases">
        <authorList>
            <person name="Ge X.-Y."/>
            <person name="Peng L."/>
            <person name="Sun C.-H."/>
            <person name="Wang B.-X."/>
        </authorList>
    </citation>
    <scope>NUCLEOTIDE SEQUENCE</scope>
</reference>
<dbReference type="InterPro" id="IPR023011">
    <property type="entry name" value="ATP_synth_F0_asu_AS"/>
</dbReference>
<keyword evidence="9 14" id="KW-1133">Transmembrane helix</keyword>
<keyword evidence="6" id="KW-0138">CF(0)</keyword>
<feature type="transmembrane region" description="Helical" evidence="14">
    <location>
        <begin position="128"/>
        <end position="147"/>
    </location>
</feature>
<dbReference type="PROSITE" id="PS00449">
    <property type="entry name" value="ATPASE_A"/>
    <property type="match status" value="1"/>
</dbReference>
<dbReference type="Pfam" id="PF00119">
    <property type="entry name" value="ATP-synt_A"/>
    <property type="match status" value="1"/>
</dbReference>
<dbReference type="Gene3D" id="1.20.120.220">
    <property type="entry name" value="ATP synthase, F0 complex, subunit A"/>
    <property type="match status" value="1"/>
</dbReference>
<comment type="subcellular location">
    <subcellularLocation>
        <location evidence="2">Membrane</location>
        <topology evidence="2">Multi-pass membrane protein</topology>
    </subcellularLocation>
    <subcellularLocation>
        <location evidence="13">Mitochondrion inner membrane</location>
        <topology evidence="13">Multi-pass membrane protein</topology>
    </subcellularLocation>
</comment>